<dbReference type="InterPro" id="IPR029063">
    <property type="entry name" value="SAM-dependent_MTases_sf"/>
</dbReference>
<dbReference type="Proteomes" id="UP000031668">
    <property type="component" value="Unassembled WGS sequence"/>
</dbReference>
<dbReference type="InterPro" id="IPR051720">
    <property type="entry name" value="rRNA_MeTrfase/Polyamine_Synth"/>
</dbReference>
<keyword evidence="3" id="KW-1185">Reference proteome</keyword>
<feature type="domain" description="Methyltransferase small" evidence="1">
    <location>
        <begin position="33"/>
        <end position="146"/>
    </location>
</feature>
<name>A0A0C2NCL4_THEKT</name>
<dbReference type="SUPFAM" id="SSF53335">
    <property type="entry name" value="S-adenosyl-L-methionine-dependent methyltransferases"/>
    <property type="match status" value="1"/>
</dbReference>
<dbReference type="GO" id="GO:0008168">
    <property type="term" value="F:methyltransferase activity"/>
    <property type="evidence" value="ECO:0007669"/>
    <property type="project" value="UniProtKB-KW"/>
</dbReference>
<proteinExistence type="predicted"/>
<dbReference type="InterPro" id="IPR007848">
    <property type="entry name" value="Small_mtfrase_dom"/>
</dbReference>
<dbReference type="Gene3D" id="3.40.50.150">
    <property type="entry name" value="Vaccinia Virus protein VP39"/>
    <property type="match status" value="1"/>
</dbReference>
<reference evidence="2 3" key="1">
    <citation type="journal article" date="2014" name="Genome Biol. Evol.">
        <title>The genome of the myxosporean Thelohanellus kitauei shows adaptations to nutrient acquisition within its fish host.</title>
        <authorList>
            <person name="Yang Y."/>
            <person name="Xiong J."/>
            <person name="Zhou Z."/>
            <person name="Huo F."/>
            <person name="Miao W."/>
            <person name="Ran C."/>
            <person name="Liu Y."/>
            <person name="Zhang J."/>
            <person name="Feng J."/>
            <person name="Wang M."/>
            <person name="Wang M."/>
            <person name="Wang L."/>
            <person name="Yao B."/>
        </authorList>
    </citation>
    <scope>NUCLEOTIDE SEQUENCE [LARGE SCALE GENOMIC DNA]</scope>
    <source>
        <strain evidence="2">Wuqing</strain>
    </source>
</reference>
<sequence length="208" mass="23409">MKLKILHNKLSRMMDIEDPNLKYEQYQTPVDIAATFLSIVDQSCGGIYEKTLADFGCGSGILGLGAALFEPDAVVLLDIDQSCLDIAKRNSKMLIDDICVDFLKVDLESDLPFVDKIFDITVMNPPFGTKNNSGADVRFIKNAIKYTKSSVFSFHKTSTRRYIMKVADEIGVKATVLNQVRYNLDRSYVFHKRSTVDIEVDLIKFDCA</sequence>
<accession>A0A0C2NCL4</accession>
<keyword evidence="2" id="KW-0808">Transferase</keyword>
<evidence type="ECO:0000259" key="1">
    <source>
        <dbReference type="Pfam" id="PF05175"/>
    </source>
</evidence>
<dbReference type="EMBL" id="JWZT01001657">
    <property type="protein sequence ID" value="KII71712.1"/>
    <property type="molecule type" value="Genomic_DNA"/>
</dbReference>
<dbReference type="PANTHER" id="PTHR23290">
    <property type="entry name" value="RRNA N6-ADENOSINE-METHYLTRANSFERASE METTL5"/>
    <property type="match status" value="1"/>
</dbReference>
<dbReference type="CDD" id="cd02440">
    <property type="entry name" value="AdoMet_MTases"/>
    <property type="match status" value="1"/>
</dbReference>
<dbReference type="OMA" id="CINCDIL"/>
<dbReference type="GO" id="GO:0032259">
    <property type="term" value="P:methylation"/>
    <property type="evidence" value="ECO:0007669"/>
    <property type="project" value="UniProtKB-KW"/>
</dbReference>
<dbReference type="Pfam" id="PF05175">
    <property type="entry name" value="MTS"/>
    <property type="match status" value="1"/>
</dbReference>
<dbReference type="OrthoDB" id="419617at2759"/>
<protein>
    <submittedName>
        <fullName evidence="2">Methyltransferase-like protein 5</fullName>
    </submittedName>
</protein>
<evidence type="ECO:0000313" key="3">
    <source>
        <dbReference type="Proteomes" id="UP000031668"/>
    </source>
</evidence>
<organism evidence="2 3">
    <name type="scientific">Thelohanellus kitauei</name>
    <name type="common">Myxosporean</name>
    <dbReference type="NCBI Taxonomy" id="669202"/>
    <lineage>
        <taxon>Eukaryota</taxon>
        <taxon>Metazoa</taxon>
        <taxon>Cnidaria</taxon>
        <taxon>Myxozoa</taxon>
        <taxon>Myxosporea</taxon>
        <taxon>Bivalvulida</taxon>
        <taxon>Platysporina</taxon>
        <taxon>Myxobolidae</taxon>
        <taxon>Thelohanellus</taxon>
    </lineage>
</organism>
<comment type="caution">
    <text evidence="2">The sequence shown here is derived from an EMBL/GenBank/DDBJ whole genome shotgun (WGS) entry which is preliminary data.</text>
</comment>
<dbReference type="PANTHER" id="PTHR23290:SF0">
    <property type="entry name" value="RRNA N6-ADENOSINE-METHYLTRANSFERASE METTL5"/>
    <property type="match status" value="1"/>
</dbReference>
<evidence type="ECO:0000313" key="2">
    <source>
        <dbReference type="EMBL" id="KII71712.1"/>
    </source>
</evidence>
<gene>
    <name evidence="2" type="ORF">RF11_04692</name>
</gene>
<keyword evidence="2" id="KW-0489">Methyltransferase</keyword>
<dbReference type="AlphaFoldDB" id="A0A0C2NCL4"/>